<dbReference type="KEGG" id="sbk:SHEWBE_2069"/>
<evidence type="ECO:0000313" key="6">
    <source>
        <dbReference type="Proteomes" id="UP000250123"/>
    </source>
</evidence>
<reference evidence="3" key="2">
    <citation type="submission" date="2018-06" db="EMBL/GenBank/DDBJ databases">
        <authorList>
            <person name="Zhirakovskaya E."/>
        </authorList>
    </citation>
    <scope>NUCLEOTIDE SEQUENCE [LARGE SCALE GENOMIC DNA]</scope>
    <source>
        <strain evidence="3">DB21MT-2</strain>
    </source>
</reference>
<reference evidence="6" key="1">
    <citation type="submission" date="2018-06" db="EMBL/GenBank/DDBJ databases">
        <authorList>
            <person name="Cea G.-C."/>
            <person name="William W."/>
        </authorList>
    </citation>
    <scope>NUCLEOTIDE SEQUENCE [LARGE SCALE GENOMIC DNA]</scope>
    <source>
        <strain evidence="6">DB21MT-2</strain>
    </source>
</reference>
<dbReference type="Proteomes" id="UP000250123">
    <property type="component" value="Chromosome SHEWBE"/>
</dbReference>
<dbReference type="AlphaFoldDB" id="A0A330M0E3"/>
<protein>
    <submittedName>
        <fullName evidence="3">Uncharacterized protein</fullName>
    </submittedName>
</protein>
<dbReference type="KEGG" id="sbk:SHEWBE_2068"/>
<sequence length="38" mass="3928">MSGETHMGNWFKSGSPWGCDMTGGAVCSALDVGRNSHG</sequence>
<dbReference type="KEGG" id="sbk:SHEWBE_2072"/>
<dbReference type="KEGG" id="sbk:SHEWBE_2071"/>
<dbReference type="EMBL" id="LS483452">
    <property type="protein sequence ID" value="SQH76036.1"/>
    <property type="molecule type" value="Genomic_DNA"/>
</dbReference>
<name>A0A330M0E3_9GAMM</name>
<evidence type="ECO:0000313" key="5">
    <source>
        <dbReference type="EMBL" id="SQH76038.1"/>
    </source>
</evidence>
<evidence type="ECO:0000313" key="3">
    <source>
        <dbReference type="EMBL" id="SQH76036.1"/>
    </source>
</evidence>
<dbReference type="EMBL" id="LS483452">
    <property type="protein sequence ID" value="SQH76035.1"/>
    <property type="molecule type" value="Genomic_DNA"/>
</dbReference>
<evidence type="ECO:0000313" key="4">
    <source>
        <dbReference type="EMBL" id="SQH76037.1"/>
    </source>
</evidence>
<dbReference type="EMBL" id="LS483452">
    <property type="protein sequence ID" value="SQH76038.1"/>
    <property type="molecule type" value="Genomic_DNA"/>
</dbReference>
<gene>
    <name evidence="1" type="ORF">SHEWBE_2068</name>
    <name evidence="2" type="ORF">SHEWBE_2069</name>
    <name evidence="3" type="ORF">SHEWBE_2070</name>
    <name evidence="4" type="ORF">SHEWBE_2071</name>
    <name evidence="5" type="ORF">SHEWBE_2072</name>
</gene>
<proteinExistence type="predicted"/>
<dbReference type="EMBL" id="LS483452">
    <property type="protein sequence ID" value="SQH76034.1"/>
    <property type="molecule type" value="Genomic_DNA"/>
</dbReference>
<evidence type="ECO:0000313" key="1">
    <source>
        <dbReference type="EMBL" id="SQH76034.1"/>
    </source>
</evidence>
<evidence type="ECO:0000313" key="2">
    <source>
        <dbReference type="EMBL" id="SQH76035.1"/>
    </source>
</evidence>
<organism evidence="3 6">
    <name type="scientific">Shewanella benthica</name>
    <dbReference type="NCBI Taxonomy" id="43661"/>
    <lineage>
        <taxon>Bacteria</taxon>
        <taxon>Pseudomonadati</taxon>
        <taxon>Pseudomonadota</taxon>
        <taxon>Gammaproteobacteria</taxon>
        <taxon>Alteromonadales</taxon>
        <taxon>Shewanellaceae</taxon>
        <taxon>Shewanella</taxon>
    </lineage>
</organism>
<accession>A0A330M0E3</accession>
<dbReference type="EMBL" id="LS483452">
    <property type="protein sequence ID" value="SQH76037.1"/>
    <property type="molecule type" value="Genomic_DNA"/>
</dbReference>
<dbReference type="KEGG" id="sbk:SHEWBE_2070"/>